<protein>
    <submittedName>
        <fullName evidence="1">Uncharacterized protein</fullName>
    </submittedName>
</protein>
<evidence type="ECO:0000313" key="1">
    <source>
        <dbReference type="EMBL" id="CAJ0572283.1"/>
    </source>
</evidence>
<organism evidence="1 2">
    <name type="scientific">Mesorhabditis spiculigera</name>
    <dbReference type="NCBI Taxonomy" id="96644"/>
    <lineage>
        <taxon>Eukaryota</taxon>
        <taxon>Metazoa</taxon>
        <taxon>Ecdysozoa</taxon>
        <taxon>Nematoda</taxon>
        <taxon>Chromadorea</taxon>
        <taxon>Rhabditida</taxon>
        <taxon>Rhabditina</taxon>
        <taxon>Rhabditomorpha</taxon>
        <taxon>Rhabditoidea</taxon>
        <taxon>Rhabditidae</taxon>
        <taxon>Mesorhabditinae</taxon>
        <taxon>Mesorhabditis</taxon>
    </lineage>
</organism>
<dbReference type="EMBL" id="CATQJA010002595">
    <property type="protein sequence ID" value="CAJ0572283.1"/>
    <property type="molecule type" value="Genomic_DNA"/>
</dbReference>
<reference evidence="1" key="1">
    <citation type="submission" date="2023-06" db="EMBL/GenBank/DDBJ databases">
        <authorList>
            <person name="Delattre M."/>
        </authorList>
    </citation>
    <scope>NUCLEOTIDE SEQUENCE</scope>
    <source>
        <strain evidence="1">AF72</strain>
    </source>
</reference>
<accession>A0AA36CQ36</accession>
<proteinExistence type="predicted"/>
<dbReference type="Proteomes" id="UP001177023">
    <property type="component" value="Unassembled WGS sequence"/>
</dbReference>
<gene>
    <name evidence="1" type="ORF">MSPICULIGERA_LOCUS10672</name>
</gene>
<sequence>MKWVLLFVGVVGASQPYYWHYGDQKQADCIAGEVFFRQNGPCDLEICSGRVDQSECRGVMSNICLCKAHLGGGPIRDALDVLRWPFATGCMAETAEDFKTVLHAERQLARQPYRFSLQFGDNRTAWRAPLTDDEYGLIFAEPKYQLPDKLRNLLKAQIGPNDEATAFRHTQFSEKNDSHEATRFDHIHIYVAQNRRGVGIEAVKVRNGYKLVKERDECVPIPWR</sequence>
<evidence type="ECO:0000313" key="2">
    <source>
        <dbReference type="Proteomes" id="UP001177023"/>
    </source>
</evidence>
<comment type="caution">
    <text evidence="1">The sequence shown here is derived from an EMBL/GenBank/DDBJ whole genome shotgun (WGS) entry which is preliminary data.</text>
</comment>
<dbReference type="AlphaFoldDB" id="A0AA36CQ36"/>
<keyword evidence="2" id="KW-1185">Reference proteome</keyword>
<feature type="non-terminal residue" evidence="1">
    <location>
        <position position="1"/>
    </location>
</feature>
<name>A0AA36CQ36_9BILA</name>